<proteinExistence type="predicted"/>
<protein>
    <submittedName>
        <fullName evidence="1">Uncharacterized protein</fullName>
    </submittedName>
</protein>
<organism evidence="1 2">
    <name type="scientific">Iphiclides podalirius</name>
    <name type="common">scarce swallowtail</name>
    <dbReference type="NCBI Taxonomy" id="110791"/>
    <lineage>
        <taxon>Eukaryota</taxon>
        <taxon>Metazoa</taxon>
        <taxon>Ecdysozoa</taxon>
        <taxon>Arthropoda</taxon>
        <taxon>Hexapoda</taxon>
        <taxon>Insecta</taxon>
        <taxon>Pterygota</taxon>
        <taxon>Neoptera</taxon>
        <taxon>Endopterygota</taxon>
        <taxon>Lepidoptera</taxon>
        <taxon>Glossata</taxon>
        <taxon>Ditrysia</taxon>
        <taxon>Papilionoidea</taxon>
        <taxon>Papilionidae</taxon>
        <taxon>Papilioninae</taxon>
        <taxon>Iphiclides</taxon>
    </lineage>
</organism>
<sequence length="83" mass="9217">MCGVTQGNTQRALAGGTPFSSSRVVERAMIFWREALRHSGLSVAAGATTDRKIKKKNKFLTSDRQTENDDDEDLYDVTISTHQ</sequence>
<reference evidence="1" key="1">
    <citation type="submission" date="2022-03" db="EMBL/GenBank/DDBJ databases">
        <authorList>
            <person name="Martin H S."/>
        </authorList>
    </citation>
    <scope>NUCLEOTIDE SEQUENCE</scope>
</reference>
<gene>
    <name evidence="1" type="ORF">IPOD504_LOCUS14264</name>
</gene>
<dbReference type="EMBL" id="OW152817">
    <property type="protein sequence ID" value="CAH2068374.1"/>
    <property type="molecule type" value="Genomic_DNA"/>
</dbReference>
<accession>A0ABN8IXY4</accession>
<feature type="non-terminal residue" evidence="1">
    <location>
        <position position="83"/>
    </location>
</feature>
<evidence type="ECO:0000313" key="2">
    <source>
        <dbReference type="Proteomes" id="UP000837857"/>
    </source>
</evidence>
<keyword evidence="2" id="KW-1185">Reference proteome</keyword>
<evidence type="ECO:0000313" key="1">
    <source>
        <dbReference type="EMBL" id="CAH2068374.1"/>
    </source>
</evidence>
<name>A0ABN8IXY4_9NEOP</name>
<dbReference type="Proteomes" id="UP000837857">
    <property type="component" value="Chromosome 5"/>
</dbReference>